<feature type="compositionally biased region" description="Basic and acidic residues" evidence="6">
    <location>
        <begin position="46"/>
        <end position="56"/>
    </location>
</feature>
<reference evidence="8" key="1">
    <citation type="journal article" date="2021" name="PeerJ">
        <title>Extensive microbial diversity within the chicken gut microbiome revealed by metagenomics and culture.</title>
        <authorList>
            <person name="Gilroy R."/>
            <person name="Ravi A."/>
            <person name="Getino M."/>
            <person name="Pursley I."/>
            <person name="Horton D.L."/>
            <person name="Alikhan N.F."/>
            <person name="Baker D."/>
            <person name="Gharbi K."/>
            <person name="Hall N."/>
            <person name="Watson M."/>
            <person name="Adriaenssens E.M."/>
            <person name="Foster-Nyarko E."/>
            <person name="Jarju S."/>
            <person name="Secka A."/>
            <person name="Antonio M."/>
            <person name="Oren A."/>
            <person name="Chaudhuri R.R."/>
            <person name="La Ragione R."/>
            <person name="Hildebrand F."/>
            <person name="Pallen M.J."/>
        </authorList>
    </citation>
    <scope>NUCLEOTIDE SEQUENCE</scope>
    <source>
        <strain evidence="8">378</strain>
    </source>
</reference>
<proteinExistence type="inferred from homology"/>
<name>A0A948X031_9GAMM</name>
<feature type="transmembrane region" description="Helical" evidence="7">
    <location>
        <begin position="16"/>
        <end position="37"/>
    </location>
</feature>
<gene>
    <name evidence="8" type="ORF">H9847_10075</name>
</gene>
<dbReference type="EMBL" id="JAHLFE010000208">
    <property type="protein sequence ID" value="MBU3845187.1"/>
    <property type="molecule type" value="Genomic_DNA"/>
</dbReference>
<feature type="compositionally biased region" description="Polar residues" evidence="6">
    <location>
        <begin position="208"/>
        <end position="226"/>
    </location>
</feature>
<keyword evidence="4 7" id="KW-1133">Transmembrane helix</keyword>
<dbReference type="Gene3D" id="2.40.128.260">
    <property type="entry name" value="Type IV secretion system, VirB10/TraB/TrbI"/>
    <property type="match status" value="1"/>
</dbReference>
<comment type="subcellular location">
    <subcellularLocation>
        <location evidence="1">Membrane</location>
        <topology evidence="1">Single-pass membrane protein</topology>
    </subcellularLocation>
</comment>
<dbReference type="InterPro" id="IPR042217">
    <property type="entry name" value="T4SS_VirB10/TrbI"/>
</dbReference>
<keyword evidence="5 7" id="KW-0472">Membrane</keyword>
<sequence length="495" mass="52569">MEQRNQRLSGARSSRVPLLFCWIFCVVVVSLGAYATFIRGQEPTAAEERAEREHAPDLALGESMSKRLSQVDDEGTAGRGLPRHSGANAETSFWGDYTQYLAMTDPTQLEDLPEAMTAELQIPAEPAPELPQSTPRPAVVIAPPAESVAPAEPTLAEQLQMQLQQRRAEALLQALSSSSSLNNQGSNSARETLLGPQGQGQGQAQGQNKVQSPSGQLASATATTPHSTLTPLQQRYFAQGQQAIGGSATGMGSDGSVAGVGSGDNLRGSGISSEQTLSAYEGLVNNDTLLQTSVETVLSPFLLRQGTLIPCVLLTGINSDLPGLVQAQVVSDVYDTPRGNHVLIPRGSKIIGQYASAPMMGQERLMLGFNRVIFPDGKAMSLGAMPGSSTDGYAGFNAEVDNHFWRLMGNSILLGGITAGIAISVDDDQRDDNGNLTLNGALSQGLGQSIGRVLTNVIERNMAISPTLTVEPGFNFNVTLTKDIYFPSQYQDFVY</sequence>
<feature type="region of interest" description="Disordered" evidence="6">
    <location>
        <begin position="46"/>
        <end position="88"/>
    </location>
</feature>
<reference evidence="8" key="2">
    <citation type="submission" date="2021-04" db="EMBL/GenBank/DDBJ databases">
        <authorList>
            <person name="Gilroy R."/>
        </authorList>
    </citation>
    <scope>NUCLEOTIDE SEQUENCE</scope>
    <source>
        <strain evidence="8">378</strain>
    </source>
</reference>
<evidence type="ECO:0000256" key="2">
    <source>
        <dbReference type="ARBA" id="ARBA00010265"/>
    </source>
</evidence>
<dbReference type="AlphaFoldDB" id="A0A948X031"/>
<evidence type="ECO:0000256" key="4">
    <source>
        <dbReference type="ARBA" id="ARBA00022989"/>
    </source>
</evidence>
<comment type="caution">
    <text evidence="8">The sequence shown here is derived from an EMBL/GenBank/DDBJ whole genome shotgun (WGS) entry which is preliminary data.</text>
</comment>
<organism evidence="8 9">
    <name type="scientific">Candidatus Anaerobiospirillum pullicola</name>
    <dbReference type="NCBI Taxonomy" id="2838451"/>
    <lineage>
        <taxon>Bacteria</taxon>
        <taxon>Pseudomonadati</taxon>
        <taxon>Pseudomonadota</taxon>
        <taxon>Gammaproteobacteria</taxon>
        <taxon>Aeromonadales</taxon>
        <taxon>Succinivibrionaceae</taxon>
        <taxon>Anaerobiospirillum</taxon>
    </lineage>
</organism>
<comment type="similarity">
    <text evidence="2">Belongs to the TrbI/VirB10 family.</text>
</comment>
<evidence type="ECO:0000256" key="7">
    <source>
        <dbReference type="SAM" id="Phobius"/>
    </source>
</evidence>
<evidence type="ECO:0000313" key="8">
    <source>
        <dbReference type="EMBL" id="MBU3845187.1"/>
    </source>
</evidence>
<accession>A0A948X031</accession>
<dbReference type="Pfam" id="PF03743">
    <property type="entry name" value="TrbI"/>
    <property type="match status" value="1"/>
</dbReference>
<dbReference type="Proteomes" id="UP000733611">
    <property type="component" value="Unassembled WGS sequence"/>
</dbReference>
<feature type="compositionally biased region" description="Low complexity" evidence="6">
    <location>
        <begin position="177"/>
        <end position="189"/>
    </location>
</feature>
<evidence type="ECO:0000313" key="9">
    <source>
        <dbReference type="Proteomes" id="UP000733611"/>
    </source>
</evidence>
<protein>
    <recommendedName>
        <fullName evidence="10">Conjugal transfer protein TrbI</fullName>
    </recommendedName>
</protein>
<feature type="region of interest" description="Disordered" evidence="6">
    <location>
        <begin position="177"/>
        <end position="226"/>
    </location>
</feature>
<dbReference type="InterPro" id="IPR005498">
    <property type="entry name" value="T4SS_VirB10/TraB/TrbI"/>
</dbReference>
<keyword evidence="3 7" id="KW-0812">Transmembrane</keyword>
<dbReference type="CDD" id="cd16429">
    <property type="entry name" value="VirB10"/>
    <property type="match status" value="1"/>
</dbReference>
<evidence type="ECO:0000256" key="3">
    <source>
        <dbReference type="ARBA" id="ARBA00022692"/>
    </source>
</evidence>
<evidence type="ECO:0000256" key="5">
    <source>
        <dbReference type="ARBA" id="ARBA00023136"/>
    </source>
</evidence>
<evidence type="ECO:0000256" key="1">
    <source>
        <dbReference type="ARBA" id="ARBA00004167"/>
    </source>
</evidence>
<dbReference type="GO" id="GO:0016020">
    <property type="term" value="C:membrane"/>
    <property type="evidence" value="ECO:0007669"/>
    <property type="project" value="UniProtKB-SubCell"/>
</dbReference>
<evidence type="ECO:0000256" key="6">
    <source>
        <dbReference type="SAM" id="MobiDB-lite"/>
    </source>
</evidence>
<evidence type="ECO:0008006" key="10">
    <source>
        <dbReference type="Google" id="ProtNLM"/>
    </source>
</evidence>